<organism evidence="2 4">
    <name type="scientific">Fusarium culmorum</name>
    <dbReference type="NCBI Taxonomy" id="5516"/>
    <lineage>
        <taxon>Eukaryota</taxon>
        <taxon>Fungi</taxon>
        <taxon>Dikarya</taxon>
        <taxon>Ascomycota</taxon>
        <taxon>Pezizomycotina</taxon>
        <taxon>Sordariomycetes</taxon>
        <taxon>Hypocreomycetidae</taxon>
        <taxon>Hypocreales</taxon>
        <taxon>Nectriaceae</taxon>
        <taxon>Fusarium</taxon>
    </lineage>
</organism>
<dbReference type="OrthoDB" id="5006364at2759"/>
<proteinExistence type="predicted"/>
<dbReference type="Proteomes" id="UP000241587">
    <property type="component" value="Unassembled WGS sequence"/>
</dbReference>
<evidence type="ECO:0000313" key="2">
    <source>
        <dbReference type="EMBL" id="PTD02342.1"/>
    </source>
</evidence>
<accession>A0A2T4GFI8</accession>
<dbReference type="AlphaFoldDB" id="A0A2T4GFI8"/>
<evidence type="ECO:0000313" key="4">
    <source>
        <dbReference type="Proteomes" id="UP000241587"/>
    </source>
</evidence>
<dbReference type="EMBL" id="PVEM01000022">
    <property type="protein sequence ID" value="PTD02342.1"/>
    <property type="molecule type" value="Genomic_DNA"/>
</dbReference>
<dbReference type="Proteomes" id="UP000663297">
    <property type="component" value="Chromosome 3"/>
</dbReference>
<evidence type="ECO:0000256" key="1">
    <source>
        <dbReference type="SAM" id="MobiDB-lite"/>
    </source>
</evidence>
<reference evidence="2 4" key="1">
    <citation type="submission" date="2018-02" db="EMBL/GenBank/DDBJ databases">
        <title>Fusarium culmorum secondary metabolites in fungal-bacterial-plant interactions.</title>
        <authorList>
            <person name="Schmidt R."/>
        </authorList>
    </citation>
    <scope>NUCLEOTIDE SEQUENCE [LARGE SCALE GENOMIC DNA]</scope>
    <source>
        <strain evidence="2 4">PV</strain>
    </source>
</reference>
<dbReference type="EMBL" id="CP064749">
    <property type="protein sequence ID" value="QPC63198.1"/>
    <property type="molecule type" value="Genomic_DNA"/>
</dbReference>
<feature type="region of interest" description="Disordered" evidence="1">
    <location>
        <begin position="35"/>
        <end position="83"/>
    </location>
</feature>
<gene>
    <name evidence="2" type="ORF">FCULG_00012054</name>
    <name evidence="3" type="ORF">HYE67_005429</name>
</gene>
<evidence type="ECO:0000313" key="3">
    <source>
        <dbReference type="EMBL" id="QPC63198.1"/>
    </source>
</evidence>
<protein>
    <submittedName>
        <fullName evidence="2">Uncharacterized protein</fullName>
    </submittedName>
</protein>
<sequence>MFRCLPWRKPVSNDGKELQRGMLVEVVRIHKDGEEVYSKENAPPDKQLYDHPSFPLSERRLTTPSKTTNEDSTRNSQTPHKSVRQLRAELIQGFNQVEKLFD</sequence>
<keyword evidence="4" id="KW-1185">Reference proteome</keyword>
<dbReference type="OMA" id="PHKQLYD"/>
<reference evidence="3" key="2">
    <citation type="submission" date="2020-11" db="EMBL/GenBank/DDBJ databases">
        <title>The chromosome-scale genome resource for two endophytic Fusarium species: F. culmorum and F. pseudograminearum.</title>
        <authorList>
            <person name="Yuan Z."/>
        </authorList>
    </citation>
    <scope>NUCLEOTIDE SEQUENCE</scope>
    <source>
        <strain evidence="3">Class2-1B</strain>
    </source>
</reference>
<name>A0A2T4GFI8_FUSCU</name>